<sequence>MADISAAFLGADTASLKCRPRPAGQKVDSHIFCSETTASSCNDKSVPLSDFSEAMEDSVVKALSSSAQGLAAHEAAVDVHWGRQQRTAQRRAFVREKLLRAFGREGAWSEHLCGLCSSDCRECMEARALAAAPAAEGASAGTPPAAQERSGSGGSAAR</sequence>
<evidence type="ECO:0000256" key="1">
    <source>
        <dbReference type="SAM" id="MobiDB-lite"/>
    </source>
</evidence>
<dbReference type="EMBL" id="CAUYUJ010009599">
    <property type="protein sequence ID" value="CAK0827206.1"/>
    <property type="molecule type" value="Genomic_DNA"/>
</dbReference>
<name>A0ABN9S5V7_9DINO</name>
<gene>
    <name evidence="2" type="ORF">PCOR1329_LOCUS26804</name>
</gene>
<proteinExistence type="predicted"/>
<evidence type="ECO:0000313" key="2">
    <source>
        <dbReference type="EMBL" id="CAK0827206.1"/>
    </source>
</evidence>
<keyword evidence="3" id="KW-1185">Reference proteome</keyword>
<evidence type="ECO:0000313" key="3">
    <source>
        <dbReference type="Proteomes" id="UP001189429"/>
    </source>
</evidence>
<comment type="caution">
    <text evidence="2">The sequence shown here is derived from an EMBL/GenBank/DDBJ whole genome shotgun (WGS) entry which is preliminary data.</text>
</comment>
<protein>
    <submittedName>
        <fullName evidence="2">Uncharacterized protein</fullName>
    </submittedName>
</protein>
<feature type="region of interest" description="Disordered" evidence="1">
    <location>
        <begin position="132"/>
        <end position="158"/>
    </location>
</feature>
<dbReference type="Proteomes" id="UP001189429">
    <property type="component" value="Unassembled WGS sequence"/>
</dbReference>
<reference evidence="2" key="1">
    <citation type="submission" date="2023-10" db="EMBL/GenBank/DDBJ databases">
        <authorList>
            <person name="Chen Y."/>
            <person name="Shah S."/>
            <person name="Dougan E. K."/>
            <person name="Thang M."/>
            <person name="Chan C."/>
        </authorList>
    </citation>
    <scope>NUCLEOTIDE SEQUENCE [LARGE SCALE GENOMIC DNA]</scope>
</reference>
<feature type="compositionally biased region" description="Low complexity" evidence="1">
    <location>
        <begin position="132"/>
        <end position="146"/>
    </location>
</feature>
<organism evidence="2 3">
    <name type="scientific">Prorocentrum cordatum</name>
    <dbReference type="NCBI Taxonomy" id="2364126"/>
    <lineage>
        <taxon>Eukaryota</taxon>
        <taxon>Sar</taxon>
        <taxon>Alveolata</taxon>
        <taxon>Dinophyceae</taxon>
        <taxon>Prorocentrales</taxon>
        <taxon>Prorocentraceae</taxon>
        <taxon>Prorocentrum</taxon>
    </lineage>
</organism>
<accession>A0ABN9S5V7</accession>